<dbReference type="KEGG" id="whr:OG579_16865"/>
<reference evidence="1 2" key="1">
    <citation type="submission" date="2022-10" db="EMBL/GenBank/DDBJ databases">
        <title>The complete genomes of actinobacterial strains from the NBC collection.</title>
        <authorList>
            <person name="Joergensen T.S."/>
            <person name="Alvarez Arevalo M."/>
            <person name="Sterndorff E.B."/>
            <person name="Faurdal D."/>
            <person name="Vuksanovic O."/>
            <person name="Mourched A.-S."/>
            <person name="Charusanti P."/>
            <person name="Shaw S."/>
            <person name="Blin K."/>
            <person name="Weber T."/>
        </authorList>
    </citation>
    <scope>NUCLEOTIDE SEQUENCE [LARGE SCALE GENOMIC DNA]</scope>
    <source>
        <strain evidence="1 2">NBC_00319</strain>
    </source>
</reference>
<sequence>MKDTDNVIQLRPDTHDGLTCEKCGEAWFRAVVTFDRAGRINGWASMATCNECGHTQFIDTDPTAHPHEGT</sequence>
<protein>
    <submittedName>
        <fullName evidence="1">Zinc ribbon-containing protein</fullName>
    </submittedName>
</protein>
<keyword evidence="2" id="KW-1185">Reference proteome</keyword>
<evidence type="ECO:0000313" key="1">
    <source>
        <dbReference type="EMBL" id="WUM19358.1"/>
    </source>
</evidence>
<evidence type="ECO:0000313" key="2">
    <source>
        <dbReference type="Proteomes" id="UP001432128"/>
    </source>
</evidence>
<dbReference type="EMBL" id="CP108021">
    <property type="protein sequence ID" value="WUM19358.1"/>
    <property type="molecule type" value="Genomic_DNA"/>
</dbReference>
<dbReference type="AlphaFoldDB" id="A0AAU4JZW2"/>
<gene>
    <name evidence="1" type="ORF">OG579_16865</name>
</gene>
<dbReference type="RefSeq" id="WP_328856867.1">
    <property type="nucleotide sequence ID" value="NZ_CP108021.1"/>
</dbReference>
<proteinExistence type="predicted"/>
<accession>A0AAU4JZW2</accession>
<name>A0AAU4JZW2_9NOCA</name>
<dbReference type="Proteomes" id="UP001432128">
    <property type="component" value="Chromosome"/>
</dbReference>
<organism evidence="1 2">
    <name type="scientific">Williamsia herbipolensis</name>
    <dbReference type="NCBI Taxonomy" id="1603258"/>
    <lineage>
        <taxon>Bacteria</taxon>
        <taxon>Bacillati</taxon>
        <taxon>Actinomycetota</taxon>
        <taxon>Actinomycetes</taxon>
        <taxon>Mycobacteriales</taxon>
        <taxon>Nocardiaceae</taxon>
        <taxon>Williamsia</taxon>
    </lineage>
</organism>